<organism evidence="1 2">
    <name type="scientific">Coniosporium uncinatum</name>
    <dbReference type="NCBI Taxonomy" id="93489"/>
    <lineage>
        <taxon>Eukaryota</taxon>
        <taxon>Fungi</taxon>
        <taxon>Dikarya</taxon>
        <taxon>Ascomycota</taxon>
        <taxon>Pezizomycotina</taxon>
        <taxon>Dothideomycetes</taxon>
        <taxon>Dothideomycetes incertae sedis</taxon>
        <taxon>Coniosporium</taxon>
    </lineage>
</organism>
<keyword evidence="2" id="KW-1185">Reference proteome</keyword>
<gene>
    <name evidence="1" type="ORF">LTS18_005013</name>
</gene>
<feature type="non-terminal residue" evidence="1">
    <location>
        <position position="218"/>
    </location>
</feature>
<comment type="caution">
    <text evidence="1">The sequence shown here is derived from an EMBL/GenBank/DDBJ whole genome shotgun (WGS) entry which is preliminary data.</text>
</comment>
<protein>
    <submittedName>
        <fullName evidence="1">Uncharacterized protein</fullName>
    </submittedName>
</protein>
<evidence type="ECO:0000313" key="2">
    <source>
        <dbReference type="Proteomes" id="UP001186974"/>
    </source>
</evidence>
<proteinExistence type="predicted"/>
<reference evidence="1" key="1">
    <citation type="submission" date="2024-09" db="EMBL/GenBank/DDBJ databases">
        <title>Black Yeasts Isolated from many extreme environments.</title>
        <authorList>
            <person name="Coleine C."/>
            <person name="Stajich J.E."/>
            <person name="Selbmann L."/>
        </authorList>
    </citation>
    <scope>NUCLEOTIDE SEQUENCE</scope>
    <source>
        <strain evidence="1">CCFEE 5737</strain>
    </source>
</reference>
<sequence>MARNAENIGRHGSTESSDSWRSQDTIKPSMFGSGRRGAPMKVNTEKDKNHRENERDFEISPGSVRPQPSSQLPLPNSNNNNPSSSSSIAPWEDSRDMDFSNYRKELGVLDTSGSKKIPSINRQPPSVIPPIPSNWPPNNGQVPKLSSAFGSFYNDSDENLSQFGQRSPGFRPGSSQTEDMGFPGDDRRPSVASATTVSSTGSKSSIGRGFHKKLQGFF</sequence>
<name>A0ACC3D5F6_9PEZI</name>
<accession>A0ACC3D5F6</accession>
<evidence type="ECO:0000313" key="1">
    <source>
        <dbReference type="EMBL" id="KAK3062001.1"/>
    </source>
</evidence>
<dbReference type="Proteomes" id="UP001186974">
    <property type="component" value="Unassembled WGS sequence"/>
</dbReference>
<dbReference type="EMBL" id="JAWDJW010007520">
    <property type="protein sequence ID" value="KAK3062001.1"/>
    <property type="molecule type" value="Genomic_DNA"/>
</dbReference>